<evidence type="ECO:0000313" key="3">
    <source>
        <dbReference type="EMBL" id="XDQ66528.1"/>
    </source>
</evidence>
<dbReference type="InterPro" id="IPR010982">
    <property type="entry name" value="Lambda_DNA-bd_dom_sf"/>
</dbReference>
<dbReference type="PROSITE" id="PS50943">
    <property type="entry name" value="HTH_CROC1"/>
    <property type="match status" value="1"/>
</dbReference>
<name>A0AB39SIZ5_9ACTN</name>
<organism evidence="3">
    <name type="scientific">Streptomyces sp. R35</name>
    <dbReference type="NCBI Taxonomy" id="3238630"/>
    <lineage>
        <taxon>Bacteria</taxon>
        <taxon>Bacillati</taxon>
        <taxon>Actinomycetota</taxon>
        <taxon>Actinomycetes</taxon>
        <taxon>Kitasatosporales</taxon>
        <taxon>Streptomycetaceae</taxon>
        <taxon>Streptomyces</taxon>
    </lineage>
</organism>
<feature type="domain" description="HTH cro/C1-type" evidence="2">
    <location>
        <begin position="31"/>
        <end position="79"/>
    </location>
</feature>
<dbReference type="SMART" id="SM00530">
    <property type="entry name" value="HTH_XRE"/>
    <property type="match status" value="1"/>
</dbReference>
<accession>A0AB39SIZ5</accession>
<dbReference type="InterPro" id="IPR001387">
    <property type="entry name" value="Cro/C1-type_HTH"/>
</dbReference>
<protein>
    <submittedName>
        <fullName evidence="3">Helix-turn-helix domain-containing protein</fullName>
    </submittedName>
</protein>
<feature type="region of interest" description="Disordered" evidence="1">
    <location>
        <begin position="958"/>
        <end position="990"/>
    </location>
</feature>
<proteinExistence type="predicted"/>
<dbReference type="PANTHER" id="PTHR11102:SF160">
    <property type="entry name" value="ERAD-ASSOCIATED E3 UBIQUITIN-PROTEIN LIGASE COMPONENT HRD3"/>
    <property type="match status" value="1"/>
</dbReference>
<dbReference type="InterPro" id="IPR019734">
    <property type="entry name" value="TPR_rpt"/>
</dbReference>
<dbReference type="SMART" id="SM00028">
    <property type="entry name" value="TPR"/>
    <property type="match status" value="2"/>
</dbReference>
<dbReference type="Pfam" id="PF01381">
    <property type="entry name" value="HTH_3"/>
    <property type="match status" value="1"/>
</dbReference>
<dbReference type="RefSeq" id="WP_369263530.1">
    <property type="nucleotide sequence ID" value="NZ_CP163440.1"/>
</dbReference>
<feature type="region of interest" description="Disordered" evidence="1">
    <location>
        <begin position="399"/>
        <end position="425"/>
    </location>
</feature>
<dbReference type="AlphaFoldDB" id="A0AB39SIZ5"/>
<dbReference type="SUPFAM" id="SSF81901">
    <property type="entry name" value="HCP-like"/>
    <property type="match status" value="3"/>
</dbReference>
<dbReference type="InterPro" id="IPR011990">
    <property type="entry name" value="TPR-like_helical_dom_sf"/>
</dbReference>
<evidence type="ECO:0000256" key="1">
    <source>
        <dbReference type="SAM" id="MobiDB-lite"/>
    </source>
</evidence>
<dbReference type="GO" id="GO:0003677">
    <property type="term" value="F:DNA binding"/>
    <property type="evidence" value="ECO:0007669"/>
    <property type="project" value="InterPro"/>
</dbReference>
<gene>
    <name evidence="3" type="ORF">AB5J50_39855</name>
</gene>
<dbReference type="SUPFAM" id="SSF47413">
    <property type="entry name" value="lambda repressor-like DNA-binding domains"/>
    <property type="match status" value="1"/>
</dbReference>
<dbReference type="InterPro" id="IPR050767">
    <property type="entry name" value="Sel1_AlgK"/>
</dbReference>
<dbReference type="Gene3D" id="1.10.260.40">
    <property type="entry name" value="lambda repressor-like DNA-binding domains"/>
    <property type="match status" value="1"/>
</dbReference>
<reference evidence="3" key="1">
    <citation type="submission" date="2024-07" db="EMBL/GenBank/DDBJ databases">
        <authorList>
            <person name="Yu S.T."/>
        </authorList>
    </citation>
    <scope>NUCLEOTIDE SEQUENCE</scope>
    <source>
        <strain evidence="3">R35</strain>
    </source>
</reference>
<dbReference type="Gene3D" id="1.25.40.10">
    <property type="entry name" value="Tetratricopeptide repeat domain"/>
    <property type="match status" value="3"/>
</dbReference>
<dbReference type="PANTHER" id="PTHR11102">
    <property type="entry name" value="SEL-1-LIKE PROTEIN"/>
    <property type="match status" value="1"/>
</dbReference>
<dbReference type="EMBL" id="CP163440">
    <property type="protein sequence ID" value="XDQ66528.1"/>
    <property type="molecule type" value="Genomic_DNA"/>
</dbReference>
<feature type="compositionally biased region" description="Polar residues" evidence="1">
    <location>
        <begin position="967"/>
        <end position="977"/>
    </location>
</feature>
<evidence type="ECO:0000259" key="2">
    <source>
        <dbReference type="PROSITE" id="PS50943"/>
    </source>
</evidence>
<sequence>MYEQHEGQDDRAIAENALAELRARLTTGLARARLTKTQLAAQAGLGRTTVQQAFRGSTMPSPETVVALCKVLRLPDGELLELQRAASETERVPGTDELGRPIRAWHPHELEVHPAGPVSGPSASSGSLLGLPAYVRREHDSILMDAVEHAGNGQSQLLILVGTSSTGKTRSCWEAVQPLADQGWRLWHPFDPTRADAALDDLHRLGRRTVLWLNEAQHYFGHPVHGERIAAAVHRLLTEPERGPVLVLGTLWPEYADRYLALPVTGGPDPHSRVRELLAGRLVAVPDSFNASALQAAAALAENGDRLLRDALTRTRASGKLAQELAGAPELLRRYTHAAPAARSLLDAAMDARRLGAGLHLPQAFLADAALDYLSEDEYDQIAEGWEVAAYADLSRPVHGKQAPLRRTATRPHRRPPGTPPPELRLSATAEPVYRLADFLEQRGRTSRRTLCPPGSFWAAAYTHLAHADDLYRLASEARIRHRTQWAHHLCRRAAELGNPDAQADLSEALEGAGLFAEAEAWAHKAASQGRRRALQALCRMREARGDHASAEALALQAAAAGDVSAALDLIRLRERPESEVSAETLTSRMAAAGHVHVLNERARLLEEAGDRRTAGKLFRAAAKAGDPRALIRLGHAARAMKRLDAAEDFYLRAAAAGDDYALYHLLQMMADNGEDSAAETILQQAAETDDPATLVALIQFNEAAGNTRQAEALARKAARLGHHRLLADLGRDREKDGDLATAEALYREAFAAGDPEGLADVVKLRVVSKKDYAGAEDLAMQCAEHGNTEPLCRLISFWWHVGDCERADTLARRAVSAGHYDAIVELAWQHQQSGERTAAIAFYERALEAEHPDALTELALIREEAGDHEDAELLAVRAVEAGRPDALSELVRARENDGSPKAAEELARRAAASGHPEVLIELAEKREENSPLRGVEHLYRQAADAAGALDPALTVIWPHGLDPDGTPTQPWSISASKRSEAEPPTQGPQ</sequence>
<dbReference type="CDD" id="cd00093">
    <property type="entry name" value="HTH_XRE"/>
    <property type="match status" value="1"/>
</dbReference>